<dbReference type="InterPro" id="IPR000276">
    <property type="entry name" value="GPCR_Rhodpsn"/>
</dbReference>
<evidence type="ECO:0000256" key="2">
    <source>
        <dbReference type="ARBA" id="ARBA00022692"/>
    </source>
</evidence>
<dbReference type="GO" id="GO:0004930">
    <property type="term" value="F:G protein-coupled receptor activity"/>
    <property type="evidence" value="ECO:0007669"/>
    <property type="project" value="UniProtKB-KW"/>
</dbReference>
<organism evidence="9 10">
    <name type="scientific">Leptidea sinapis</name>
    <dbReference type="NCBI Taxonomy" id="189913"/>
    <lineage>
        <taxon>Eukaryota</taxon>
        <taxon>Metazoa</taxon>
        <taxon>Ecdysozoa</taxon>
        <taxon>Arthropoda</taxon>
        <taxon>Hexapoda</taxon>
        <taxon>Insecta</taxon>
        <taxon>Pterygota</taxon>
        <taxon>Neoptera</taxon>
        <taxon>Endopterygota</taxon>
        <taxon>Lepidoptera</taxon>
        <taxon>Glossata</taxon>
        <taxon>Ditrysia</taxon>
        <taxon>Papilionoidea</taxon>
        <taxon>Pieridae</taxon>
        <taxon>Dismorphiinae</taxon>
        <taxon>Leptidea</taxon>
    </lineage>
</organism>
<evidence type="ECO:0000256" key="7">
    <source>
        <dbReference type="ARBA" id="ARBA00023224"/>
    </source>
</evidence>
<evidence type="ECO:0000256" key="4">
    <source>
        <dbReference type="ARBA" id="ARBA00023040"/>
    </source>
</evidence>
<dbReference type="AlphaFoldDB" id="A0A5E4QF12"/>
<dbReference type="PANTHER" id="PTHR24243">
    <property type="entry name" value="G-PROTEIN COUPLED RECEPTOR"/>
    <property type="match status" value="1"/>
</dbReference>
<keyword evidence="6" id="KW-0675">Receptor</keyword>
<protein>
    <recommendedName>
        <fullName evidence="11">G-protein coupled receptors family 1 profile domain-containing protein</fullName>
    </recommendedName>
</protein>
<feature type="transmembrane region" description="Helical" evidence="8">
    <location>
        <begin position="65"/>
        <end position="85"/>
    </location>
</feature>
<evidence type="ECO:0000256" key="3">
    <source>
        <dbReference type="ARBA" id="ARBA00022989"/>
    </source>
</evidence>
<keyword evidence="7" id="KW-0807">Transducer</keyword>
<keyword evidence="3 8" id="KW-1133">Transmembrane helix</keyword>
<proteinExistence type="predicted"/>
<reference evidence="9 10" key="1">
    <citation type="submission" date="2017-07" db="EMBL/GenBank/DDBJ databases">
        <authorList>
            <person name="Talla V."/>
            <person name="Backstrom N."/>
        </authorList>
    </citation>
    <scope>NUCLEOTIDE SEQUENCE [LARGE SCALE GENOMIC DNA]</scope>
</reference>
<feature type="transmembrane region" description="Helical" evidence="8">
    <location>
        <begin position="27"/>
        <end position="53"/>
    </location>
</feature>
<keyword evidence="4" id="KW-0297">G-protein coupled receptor</keyword>
<dbReference type="PANTHER" id="PTHR24243:SF208">
    <property type="entry name" value="PYROKININ-1 RECEPTOR"/>
    <property type="match status" value="1"/>
</dbReference>
<evidence type="ECO:0000313" key="10">
    <source>
        <dbReference type="Proteomes" id="UP000324832"/>
    </source>
</evidence>
<name>A0A5E4QF12_9NEOP</name>
<feature type="non-terminal residue" evidence="9">
    <location>
        <position position="1"/>
    </location>
</feature>
<dbReference type="SUPFAM" id="SSF81321">
    <property type="entry name" value="Family A G protein-coupled receptor-like"/>
    <property type="match status" value="2"/>
</dbReference>
<evidence type="ECO:0000313" key="9">
    <source>
        <dbReference type="EMBL" id="VVC95650.1"/>
    </source>
</evidence>
<dbReference type="GO" id="GO:0016020">
    <property type="term" value="C:membrane"/>
    <property type="evidence" value="ECO:0007669"/>
    <property type="project" value="UniProtKB-SubCell"/>
</dbReference>
<evidence type="ECO:0000256" key="6">
    <source>
        <dbReference type="ARBA" id="ARBA00023170"/>
    </source>
</evidence>
<keyword evidence="2 8" id="KW-0812">Transmembrane</keyword>
<sequence length="225" mass="26450">KLITLQIDTTQYLFPNRLWYVKPQQEIIIKASVMVFVGVIGIFLNTVILTALWKNRWLWSASNYLIGNLALVDTLTLILCPWFMLVRDFYQNYVLRHFGCRFEGFMQANFLLYLNCAINPLIYGFTNTRFRNAMDRTPGLACFRFGYWCCFCSATVKKTKELEIHNPDRIYIIDNVTPKPNRKLSHAIKNFLHFNKHTLELSIPKVDEPTTKPTRVTPLRIEQFN</sequence>
<accession>A0A5E4QF12</accession>
<dbReference type="Pfam" id="PF00001">
    <property type="entry name" value="7tm_1"/>
    <property type="match status" value="1"/>
</dbReference>
<evidence type="ECO:0000256" key="8">
    <source>
        <dbReference type="SAM" id="Phobius"/>
    </source>
</evidence>
<gene>
    <name evidence="9" type="ORF">LSINAPIS_LOCUS7319</name>
</gene>
<evidence type="ECO:0000256" key="1">
    <source>
        <dbReference type="ARBA" id="ARBA00004141"/>
    </source>
</evidence>
<comment type="subcellular location">
    <subcellularLocation>
        <location evidence="1">Membrane</location>
        <topology evidence="1">Multi-pass membrane protein</topology>
    </subcellularLocation>
</comment>
<dbReference type="EMBL" id="FZQP02002393">
    <property type="protein sequence ID" value="VVC95650.1"/>
    <property type="molecule type" value="Genomic_DNA"/>
</dbReference>
<evidence type="ECO:0008006" key="11">
    <source>
        <dbReference type="Google" id="ProtNLM"/>
    </source>
</evidence>
<keyword evidence="5 8" id="KW-0472">Membrane</keyword>
<keyword evidence="10" id="KW-1185">Reference proteome</keyword>
<dbReference type="Gene3D" id="1.20.1070.10">
    <property type="entry name" value="Rhodopsin 7-helix transmembrane proteins"/>
    <property type="match status" value="2"/>
</dbReference>
<evidence type="ECO:0000256" key="5">
    <source>
        <dbReference type="ARBA" id="ARBA00023136"/>
    </source>
</evidence>
<dbReference type="Proteomes" id="UP000324832">
    <property type="component" value="Unassembled WGS sequence"/>
</dbReference>